<proteinExistence type="predicted"/>
<name>X1JQW9_9ZZZZ</name>
<evidence type="ECO:0000313" key="2">
    <source>
        <dbReference type="EMBL" id="GAH80669.1"/>
    </source>
</evidence>
<comment type="caution">
    <text evidence="2">The sequence shown here is derived from an EMBL/GenBank/DDBJ whole genome shotgun (WGS) entry which is preliminary data.</text>
</comment>
<dbReference type="AlphaFoldDB" id="X1JQW9"/>
<protein>
    <submittedName>
        <fullName evidence="2">Uncharacterized protein</fullName>
    </submittedName>
</protein>
<sequence length="50" mass="5148">MWDVVKAAGRVVVTVLQVLARALDGLGSHGAVGPGAAPTPPPAKRDEYRP</sequence>
<evidence type="ECO:0000256" key="1">
    <source>
        <dbReference type="SAM" id="MobiDB-lite"/>
    </source>
</evidence>
<accession>X1JQW9</accession>
<gene>
    <name evidence="2" type="ORF">S03H2_61071</name>
</gene>
<dbReference type="EMBL" id="BARU01039398">
    <property type="protein sequence ID" value="GAH80669.1"/>
    <property type="molecule type" value="Genomic_DNA"/>
</dbReference>
<feature type="region of interest" description="Disordered" evidence="1">
    <location>
        <begin position="26"/>
        <end position="50"/>
    </location>
</feature>
<organism evidence="2">
    <name type="scientific">marine sediment metagenome</name>
    <dbReference type="NCBI Taxonomy" id="412755"/>
    <lineage>
        <taxon>unclassified sequences</taxon>
        <taxon>metagenomes</taxon>
        <taxon>ecological metagenomes</taxon>
    </lineage>
</organism>
<reference evidence="2" key="1">
    <citation type="journal article" date="2014" name="Front. Microbiol.">
        <title>High frequency of phylogenetically diverse reductive dehalogenase-homologous genes in deep subseafloor sedimentary metagenomes.</title>
        <authorList>
            <person name="Kawai M."/>
            <person name="Futagami T."/>
            <person name="Toyoda A."/>
            <person name="Takaki Y."/>
            <person name="Nishi S."/>
            <person name="Hori S."/>
            <person name="Arai W."/>
            <person name="Tsubouchi T."/>
            <person name="Morono Y."/>
            <person name="Uchiyama I."/>
            <person name="Ito T."/>
            <person name="Fujiyama A."/>
            <person name="Inagaki F."/>
            <person name="Takami H."/>
        </authorList>
    </citation>
    <scope>NUCLEOTIDE SEQUENCE</scope>
    <source>
        <strain evidence="2">Expedition CK06-06</strain>
    </source>
</reference>